<keyword evidence="2" id="KW-1185">Reference proteome</keyword>
<dbReference type="eggNOG" id="COG2410">
    <property type="taxonomic scope" value="Bacteria"/>
</dbReference>
<reference evidence="1 2" key="1">
    <citation type="journal article" date="2010" name="Stand. Genomic Sci.">
        <title>Complete genome sequence of Haliangium ochraceum type strain (SMP-2).</title>
        <authorList>
            <consortium name="US DOE Joint Genome Institute (JGI-PGF)"/>
            <person name="Ivanova N."/>
            <person name="Daum C."/>
            <person name="Lang E."/>
            <person name="Abt B."/>
            <person name="Kopitz M."/>
            <person name="Saunders E."/>
            <person name="Lapidus A."/>
            <person name="Lucas S."/>
            <person name="Glavina Del Rio T."/>
            <person name="Nolan M."/>
            <person name="Tice H."/>
            <person name="Copeland A."/>
            <person name="Cheng J.F."/>
            <person name="Chen F."/>
            <person name="Bruce D."/>
            <person name="Goodwin L."/>
            <person name="Pitluck S."/>
            <person name="Mavromatis K."/>
            <person name="Pati A."/>
            <person name="Mikhailova N."/>
            <person name="Chen A."/>
            <person name="Palaniappan K."/>
            <person name="Land M."/>
            <person name="Hauser L."/>
            <person name="Chang Y.J."/>
            <person name="Jeffries C.D."/>
            <person name="Detter J.C."/>
            <person name="Brettin T."/>
            <person name="Rohde M."/>
            <person name="Goker M."/>
            <person name="Bristow J."/>
            <person name="Markowitz V."/>
            <person name="Eisen J.A."/>
            <person name="Hugenholtz P."/>
            <person name="Kyrpides N.C."/>
            <person name="Klenk H.P."/>
        </authorList>
    </citation>
    <scope>NUCLEOTIDE SEQUENCE [LARGE SCALE GENOMIC DNA]</scope>
    <source>
        <strain evidence="2">DSM 14365 / CIP 107738 / JCM 11303 / AJ 13395 / SMP-2</strain>
    </source>
</reference>
<protein>
    <recommendedName>
        <fullName evidence="3">DUF429 domain-containing protein</fullName>
    </recommendedName>
</protein>
<evidence type="ECO:0000313" key="2">
    <source>
        <dbReference type="Proteomes" id="UP000001880"/>
    </source>
</evidence>
<dbReference type="AlphaFoldDB" id="D0LWH1"/>
<organism evidence="1 2">
    <name type="scientific">Haliangium ochraceum (strain DSM 14365 / JCM 11303 / SMP-2)</name>
    <dbReference type="NCBI Taxonomy" id="502025"/>
    <lineage>
        <taxon>Bacteria</taxon>
        <taxon>Pseudomonadati</taxon>
        <taxon>Myxococcota</taxon>
        <taxon>Polyangia</taxon>
        <taxon>Haliangiales</taxon>
        <taxon>Kofleriaceae</taxon>
        <taxon>Haliangium</taxon>
    </lineage>
</organism>
<accession>D0LWH1</accession>
<dbReference type="KEGG" id="hoh:Hoch_5133"/>
<dbReference type="InterPro" id="IPR007362">
    <property type="entry name" value="DUF429"/>
</dbReference>
<dbReference type="HOGENOM" id="CLU_1123813_0_0_7"/>
<proteinExistence type="predicted"/>
<dbReference type="Proteomes" id="UP000001880">
    <property type="component" value="Chromosome"/>
</dbReference>
<dbReference type="Pfam" id="PF04250">
    <property type="entry name" value="DUF429"/>
    <property type="match status" value="1"/>
</dbReference>
<dbReference type="RefSeq" id="WP_012830213.1">
    <property type="nucleotide sequence ID" value="NC_013440.1"/>
</dbReference>
<evidence type="ECO:0008006" key="3">
    <source>
        <dbReference type="Google" id="ProtNLM"/>
    </source>
</evidence>
<dbReference type="EMBL" id="CP001804">
    <property type="protein sequence ID" value="ACY17621.1"/>
    <property type="molecule type" value="Genomic_DNA"/>
</dbReference>
<evidence type="ECO:0000313" key="1">
    <source>
        <dbReference type="EMBL" id="ACY17621.1"/>
    </source>
</evidence>
<dbReference type="OrthoDB" id="4870479at2"/>
<gene>
    <name evidence="1" type="ordered locus">Hoch_5133</name>
</gene>
<name>D0LWH1_HALO1</name>
<sequence length="275" mass="29947">MGSERSDAAISVGVDLASQARTTALCALAWSAGRARVLALDEDVDDDAIVERARAADALGIDAPFGWPQAFIDFTNAHHAQQPLPAQWRYRERMQALRFRRTDLALQPRTGLKRPPLSVSSDRIALPALRCAGLLDRLAVRDRAGLEQPVYEVYPALALHQWLGWSESYKQSNGPAQRAHGRAQRQRICARLRERAPWLELSAAEAEAVTASDHRLDALLAALLARAARCGLCEPIPDDDVAAARVEGWIAIPARDALTRLGSARSVDSVGRIGG</sequence>